<sequence>MSELQLLTWMPLVPLLATAGVIATDKSPNVREAVTIIAGVILFALVVTLAANIDWDNPTTLVLAEPLPGLRLAFTPEPLGLLFALVASFLWPITTIYSIGYMRSHKEENQTRFYAAFAVSIAAVMGIALSANMLTLFLFYEILTLSTYPLVAHAGNDKARRAGRVYLGILIGTSVGFLLLAMIWTWHVAGTLTFTQGGVFSDEVSPVVLSVLLALYVFGTGKAAVMPFHRWLPAAMVAPTPVSALLHAVAVVKAGVFTILKVSVYIFGIDTIADLAVSDWLVGIAALTIVLASAIALRKDNFKARLAYSTVSQLSYITMGAMLGIAAGAIGGGLHIAMHAFGKITLFFCAGAVFVTAHKSKISELNGIGRRMPWTMGAFAIGAVSMIGVPPFAGFISKWYLVGGALQTEQWIAVGAIVISTLLNAAYFMPIVYAAFFKEEDPQHSHGEHGEAPLPIVLALTVTALATGLIFFFPGVPLTLVDQMVGG</sequence>
<dbReference type="AlphaFoldDB" id="A0A1T2KT38"/>
<dbReference type="OrthoDB" id="9811798at2"/>
<evidence type="ECO:0000256" key="5">
    <source>
        <dbReference type="ARBA" id="ARBA00022989"/>
    </source>
</evidence>
<evidence type="ECO:0000256" key="7">
    <source>
        <dbReference type="RuleBase" id="RU000320"/>
    </source>
</evidence>
<feature type="transmembrane region" description="Helical" evidence="8">
    <location>
        <begin position="166"/>
        <end position="187"/>
    </location>
</feature>
<evidence type="ECO:0000259" key="9">
    <source>
        <dbReference type="Pfam" id="PF00361"/>
    </source>
</evidence>
<feature type="transmembrane region" description="Helical" evidence="8">
    <location>
        <begin position="456"/>
        <end position="476"/>
    </location>
</feature>
<keyword evidence="6 8" id="KW-0472">Membrane</keyword>
<feature type="transmembrane region" description="Helical" evidence="8">
    <location>
        <begin position="378"/>
        <end position="400"/>
    </location>
</feature>
<feature type="transmembrane region" description="Helical" evidence="8">
    <location>
        <begin position="306"/>
        <end position="330"/>
    </location>
</feature>
<feature type="domain" description="NADH:quinone oxidoreductase/Mrp antiporter transmembrane" evidence="9">
    <location>
        <begin position="130"/>
        <end position="423"/>
    </location>
</feature>
<reference evidence="10 11" key="1">
    <citation type="submission" date="2016-11" db="EMBL/GenBank/DDBJ databases">
        <title>Mixed transmission modes and dynamic genome evolution in an obligate animal-bacterial symbiosis.</title>
        <authorList>
            <person name="Russell S.L."/>
            <person name="Corbett-Detig R.B."/>
            <person name="Cavanaugh C.M."/>
        </authorList>
    </citation>
    <scope>NUCLEOTIDE SEQUENCE [LARGE SCALE GENOMIC DNA]</scope>
    <source>
        <strain evidence="10">Se-Cadez</strain>
    </source>
</reference>
<comment type="subcellular location">
    <subcellularLocation>
        <location evidence="1">Cell membrane</location>
        <topology evidence="1">Multi-pass membrane protein</topology>
    </subcellularLocation>
    <subcellularLocation>
        <location evidence="7">Membrane</location>
        <topology evidence="7">Multi-pass membrane protein</topology>
    </subcellularLocation>
</comment>
<evidence type="ECO:0000256" key="8">
    <source>
        <dbReference type="SAM" id="Phobius"/>
    </source>
</evidence>
<feature type="transmembrane region" description="Helical" evidence="8">
    <location>
        <begin position="79"/>
        <end position="101"/>
    </location>
</feature>
<dbReference type="Proteomes" id="UP000190896">
    <property type="component" value="Unassembled WGS sequence"/>
</dbReference>
<feature type="transmembrane region" description="Helical" evidence="8">
    <location>
        <begin position="245"/>
        <end position="268"/>
    </location>
</feature>
<evidence type="ECO:0000256" key="3">
    <source>
        <dbReference type="ARBA" id="ARBA00022475"/>
    </source>
</evidence>
<feature type="transmembrane region" description="Helical" evidence="8">
    <location>
        <begin position="336"/>
        <end position="357"/>
    </location>
</feature>
<dbReference type="Pfam" id="PF00361">
    <property type="entry name" value="Proton_antipo_M"/>
    <property type="match status" value="1"/>
</dbReference>
<dbReference type="EMBL" id="MPRJ01000060">
    <property type="protein sequence ID" value="OOZ36014.1"/>
    <property type="molecule type" value="Genomic_DNA"/>
</dbReference>
<feature type="transmembrane region" description="Helical" evidence="8">
    <location>
        <begin position="280"/>
        <end position="297"/>
    </location>
</feature>
<protein>
    <submittedName>
        <fullName evidence="10">Cation:proton antiporter</fullName>
    </submittedName>
</protein>
<gene>
    <name evidence="10" type="ORF">BOW51_09300</name>
</gene>
<keyword evidence="4 7" id="KW-0812">Transmembrane</keyword>
<comment type="similarity">
    <text evidence="2">Belongs to the CPA3 antiporters (TC 2.A.63) subunit D family.</text>
</comment>
<dbReference type="InterPro" id="IPR050586">
    <property type="entry name" value="CPA3_Na-H_Antiporter_D"/>
</dbReference>
<feature type="transmembrane region" description="Helical" evidence="8">
    <location>
        <begin position="113"/>
        <end position="131"/>
    </location>
</feature>
<feature type="transmembrane region" description="Helical" evidence="8">
    <location>
        <begin position="412"/>
        <end position="436"/>
    </location>
</feature>
<keyword evidence="3" id="KW-1003">Cell membrane</keyword>
<dbReference type="PANTHER" id="PTHR42703:SF1">
    <property type="entry name" value="NA(+)_H(+) ANTIPORTER SUBUNIT D1"/>
    <property type="match status" value="1"/>
</dbReference>
<keyword evidence="11" id="KW-1185">Reference proteome</keyword>
<feature type="transmembrane region" description="Helical" evidence="8">
    <location>
        <begin position="6"/>
        <end position="24"/>
    </location>
</feature>
<evidence type="ECO:0000313" key="11">
    <source>
        <dbReference type="Proteomes" id="UP000190896"/>
    </source>
</evidence>
<dbReference type="InterPro" id="IPR001750">
    <property type="entry name" value="ND/Mrp_TM"/>
</dbReference>
<name>A0A1T2KT38_9GAMM</name>
<keyword evidence="5 8" id="KW-1133">Transmembrane helix</keyword>
<evidence type="ECO:0000256" key="6">
    <source>
        <dbReference type="ARBA" id="ARBA00023136"/>
    </source>
</evidence>
<feature type="transmembrane region" description="Helical" evidence="8">
    <location>
        <begin position="33"/>
        <end position="53"/>
    </location>
</feature>
<dbReference type="GO" id="GO:0005886">
    <property type="term" value="C:plasma membrane"/>
    <property type="evidence" value="ECO:0007669"/>
    <property type="project" value="UniProtKB-SubCell"/>
</dbReference>
<evidence type="ECO:0000313" key="10">
    <source>
        <dbReference type="EMBL" id="OOZ36014.1"/>
    </source>
</evidence>
<organism evidence="10 11">
    <name type="scientific">Solemya velesiana gill symbiont</name>
    <dbReference type="NCBI Taxonomy" id="1918948"/>
    <lineage>
        <taxon>Bacteria</taxon>
        <taxon>Pseudomonadati</taxon>
        <taxon>Pseudomonadota</taxon>
        <taxon>Gammaproteobacteria</taxon>
        <taxon>sulfur-oxidizing symbionts</taxon>
    </lineage>
</organism>
<dbReference type="PANTHER" id="PTHR42703">
    <property type="entry name" value="NADH DEHYDROGENASE"/>
    <property type="match status" value="1"/>
</dbReference>
<evidence type="ECO:0000256" key="1">
    <source>
        <dbReference type="ARBA" id="ARBA00004651"/>
    </source>
</evidence>
<feature type="transmembrane region" description="Helical" evidence="8">
    <location>
        <begin position="137"/>
        <end position="154"/>
    </location>
</feature>
<dbReference type="PRINTS" id="PR01434">
    <property type="entry name" value="NADHDHGNASE5"/>
</dbReference>
<evidence type="ECO:0000256" key="4">
    <source>
        <dbReference type="ARBA" id="ARBA00022692"/>
    </source>
</evidence>
<comment type="caution">
    <text evidence="10">The sequence shown here is derived from an EMBL/GenBank/DDBJ whole genome shotgun (WGS) entry which is preliminary data.</text>
</comment>
<feature type="transmembrane region" description="Helical" evidence="8">
    <location>
        <begin position="207"/>
        <end position="225"/>
    </location>
</feature>
<evidence type="ECO:0000256" key="2">
    <source>
        <dbReference type="ARBA" id="ARBA00005346"/>
    </source>
</evidence>
<proteinExistence type="inferred from homology"/>
<accession>A0A1T2KT38</accession>